<accession>A0A5D3CBD1</accession>
<evidence type="ECO:0000313" key="4">
    <source>
        <dbReference type="Proteomes" id="UP000321947"/>
    </source>
</evidence>
<dbReference type="Proteomes" id="UP000321393">
    <property type="component" value="Unassembled WGS sequence"/>
</dbReference>
<name>A0A5D3CBD1_CUCMM</name>
<proteinExistence type="predicted"/>
<gene>
    <name evidence="2" type="ORF">E5676_scaffold105G00750</name>
    <name evidence="1" type="ORF">E6C27_scaffold13G00930</name>
</gene>
<dbReference type="EMBL" id="SSTE01011953">
    <property type="protein sequence ID" value="KAA0049934.1"/>
    <property type="molecule type" value="Genomic_DNA"/>
</dbReference>
<evidence type="ECO:0000313" key="1">
    <source>
        <dbReference type="EMBL" id="KAA0049934.1"/>
    </source>
</evidence>
<sequence>MAESIPMDAFATGLEPSLQAEVVSRYPHTLDACIGEAQLVNDRNLASKLAEVEWGNQGSGSVVTQPSKKDGRN</sequence>
<organism evidence="2 4">
    <name type="scientific">Cucumis melo var. makuwa</name>
    <name type="common">Oriental melon</name>
    <dbReference type="NCBI Taxonomy" id="1194695"/>
    <lineage>
        <taxon>Eukaryota</taxon>
        <taxon>Viridiplantae</taxon>
        <taxon>Streptophyta</taxon>
        <taxon>Embryophyta</taxon>
        <taxon>Tracheophyta</taxon>
        <taxon>Spermatophyta</taxon>
        <taxon>Magnoliopsida</taxon>
        <taxon>eudicotyledons</taxon>
        <taxon>Gunneridae</taxon>
        <taxon>Pentapetalae</taxon>
        <taxon>rosids</taxon>
        <taxon>fabids</taxon>
        <taxon>Cucurbitales</taxon>
        <taxon>Cucurbitaceae</taxon>
        <taxon>Benincaseae</taxon>
        <taxon>Cucumis</taxon>
    </lineage>
</organism>
<comment type="caution">
    <text evidence="2">The sequence shown here is derived from an EMBL/GenBank/DDBJ whole genome shotgun (WGS) entry which is preliminary data.</text>
</comment>
<reference evidence="3 4" key="1">
    <citation type="submission" date="2019-08" db="EMBL/GenBank/DDBJ databases">
        <title>Draft genome sequences of two oriental melons (Cucumis melo L. var makuwa).</title>
        <authorList>
            <person name="Kwon S.-Y."/>
        </authorList>
    </citation>
    <scope>NUCLEOTIDE SEQUENCE [LARGE SCALE GENOMIC DNA]</scope>
    <source>
        <strain evidence="4">cv. Chang Bougi</strain>
        <strain evidence="3">cv. SW 3</strain>
        <tissue evidence="2">Leaf</tissue>
    </source>
</reference>
<evidence type="ECO:0000313" key="3">
    <source>
        <dbReference type="Proteomes" id="UP000321393"/>
    </source>
</evidence>
<protein>
    <submittedName>
        <fullName evidence="2">Retrotransposon protein</fullName>
    </submittedName>
</protein>
<dbReference type="EMBL" id="SSTD01013124">
    <property type="protein sequence ID" value="TYK07666.1"/>
    <property type="molecule type" value="Genomic_DNA"/>
</dbReference>
<dbReference type="OrthoDB" id="1738534at2759"/>
<dbReference type="Proteomes" id="UP000321947">
    <property type="component" value="Unassembled WGS sequence"/>
</dbReference>
<dbReference type="AlphaFoldDB" id="A0A5D3CBD1"/>
<evidence type="ECO:0000313" key="2">
    <source>
        <dbReference type="EMBL" id="TYK07666.1"/>
    </source>
</evidence>